<dbReference type="SUPFAM" id="SSF49401">
    <property type="entry name" value="Bacterial adhesins"/>
    <property type="match status" value="1"/>
</dbReference>
<evidence type="ECO:0000313" key="8">
    <source>
        <dbReference type="Proteomes" id="UP000236163"/>
    </source>
</evidence>
<dbReference type="Proteomes" id="UP000236163">
    <property type="component" value="Unassembled WGS sequence"/>
</dbReference>
<keyword evidence="3 5" id="KW-0732">Signal</keyword>
<comment type="similarity">
    <text evidence="2">Belongs to the fimbrial protein family.</text>
</comment>
<comment type="caution">
    <text evidence="7">The sequence shown here is derived from an EMBL/GenBank/DDBJ whole genome shotgun (WGS) entry which is preliminary data.</text>
</comment>
<feature type="signal peptide" evidence="5">
    <location>
        <begin position="1"/>
        <end position="24"/>
    </location>
</feature>
<evidence type="ECO:0000256" key="2">
    <source>
        <dbReference type="ARBA" id="ARBA00006671"/>
    </source>
</evidence>
<dbReference type="InterPro" id="IPR050263">
    <property type="entry name" value="Bact_Fimbrial_Adh_Pro"/>
</dbReference>
<evidence type="ECO:0000256" key="5">
    <source>
        <dbReference type="SAM" id="SignalP"/>
    </source>
</evidence>
<dbReference type="GO" id="GO:0043709">
    <property type="term" value="P:cell adhesion involved in single-species biofilm formation"/>
    <property type="evidence" value="ECO:0007669"/>
    <property type="project" value="TreeGrafter"/>
</dbReference>
<keyword evidence="4" id="KW-0281">Fimbrium</keyword>
<dbReference type="GO" id="GO:0009289">
    <property type="term" value="C:pilus"/>
    <property type="evidence" value="ECO:0007669"/>
    <property type="project" value="UniProtKB-SubCell"/>
</dbReference>
<proteinExistence type="inferred from homology"/>
<dbReference type="AlphaFoldDB" id="A0A1J6ZFE9"/>
<name>A0A1J6ZFE9_SALHO</name>
<dbReference type="PANTHER" id="PTHR33420:SF3">
    <property type="entry name" value="FIMBRIAL SUBUNIT ELFA"/>
    <property type="match status" value="1"/>
</dbReference>
<feature type="chain" id="PRO_5030030513" evidence="5">
    <location>
        <begin position="25"/>
        <end position="335"/>
    </location>
</feature>
<dbReference type="InterPro" id="IPR036937">
    <property type="entry name" value="Adhesion_dom_fimbrial_sf"/>
</dbReference>
<protein>
    <submittedName>
        <fullName evidence="7">Fimbrial protein</fullName>
    </submittedName>
</protein>
<evidence type="ECO:0000259" key="6">
    <source>
        <dbReference type="Pfam" id="PF00419"/>
    </source>
</evidence>
<dbReference type="InterPro" id="IPR008966">
    <property type="entry name" value="Adhesion_dom_sf"/>
</dbReference>
<dbReference type="STRING" id="523831.SEHO0A_01088"/>
<dbReference type="Gene3D" id="2.60.40.3310">
    <property type="match status" value="1"/>
</dbReference>
<evidence type="ECO:0000256" key="3">
    <source>
        <dbReference type="ARBA" id="ARBA00022729"/>
    </source>
</evidence>
<reference evidence="8" key="1">
    <citation type="submission" date="2017-12" db="EMBL/GenBank/DDBJ databases">
        <title>FDA dAtabase for Regulatory Grade micrObial Sequences (FDA-ARGOS): Supporting development and validation of Infectious Disease Dx tests.</title>
        <authorList>
            <person name="Sichtig H."/>
            <person name="Tallon L."/>
            <person name="Sadzewicz L."/>
            <person name="Sengamalay N."/>
            <person name="Nagaraj S."/>
            <person name="Vavikolanu K."/>
            <person name="Aluvathingal J."/>
            <person name="Nadendla S."/>
            <person name="Pirone D.C."/>
            <person name="Hoffman M."/>
            <person name="Muruvanda T."/>
            <person name="Allard M."/>
            <person name="Evans P."/>
        </authorList>
    </citation>
    <scope>NUCLEOTIDE SEQUENCE [LARGE SCALE GENOMIC DNA]</scope>
    <source>
        <strain evidence="8">FDAARGOS_55</strain>
    </source>
</reference>
<accession>A0A1J6ZFE9</accession>
<evidence type="ECO:0000256" key="4">
    <source>
        <dbReference type="ARBA" id="ARBA00023263"/>
    </source>
</evidence>
<comment type="subcellular location">
    <subcellularLocation>
        <location evidence="1">Fimbrium</location>
    </subcellularLocation>
</comment>
<evidence type="ECO:0000256" key="1">
    <source>
        <dbReference type="ARBA" id="ARBA00004561"/>
    </source>
</evidence>
<dbReference type="PANTHER" id="PTHR33420">
    <property type="entry name" value="FIMBRIAL SUBUNIT ELFA-RELATED"/>
    <property type="match status" value="1"/>
</dbReference>
<sequence>MNVKLSAAFLLTLGLLALPVSVNAGVAINTNDSQQVSYDYDFSRLTIPQNAGQMSWFDDQDHVYWIENVMLDGYQGHITMTVNGTQVSTAPDGSTVYATNNPGIGIAYALNYSTEAYTTPTVDTTAPYEIVFNDVENFSGYVHVKYTLVRLADFVPSGKITSVPEVTLNYFNQPDTPNYPRISFLARRNSVSGQPKITSCTIDAPTEIKLPDLYGNALANGAQGITDAPTITLSNCPGAINTISYNFSAYYGTHNAANGVLKTMIGSGYAKNVYVQVQNDDGTAHQLNTNIALDDYKGSGNYPLPKFKVAYYIEDASTVAAGKVSSAIEIKLTYN</sequence>
<dbReference type="InterPro" id="IPR000259">
    <property type="entry name" value="Adhesion_dom_fimbrial"/>
</dbReference>
<evidence type="ECO:0000313" key="7">
    <source>
        <dbReference type="EMBL" id="PNO34601.1"/>
    </source>
</evidence>
<gene>
    <name evidence="7" type="ORF">RK55_016365</name>
</gene>
<dbReference type="Pfam" id="PF00419">
    <property type="entry name" value="Fimbrial"/>
    <property type="match status" value="1"/>
</dbReference>
<dbReference type="Gene3D" id="2.60.40.1090">
    <property type="entry name" value="Fimbrial-type adhesion domain"/>
    <property type="match status" value="1"/>
</dbReference>
<feature type="domain" description="Fimbrial-type adhesion" evidence="6">
    <location>
        <begin position="198"/>
        <end position="334"/>
    </location>
</feature>
<dbReference type="EMBL" id="JWSP02000004">
    <property type="protein sequence ID" value="PNO34601.1"/>
    <property type="molecule type" value="Genomic_DNA"/>
</dbReference>
<organism evidence="7 8">
    <name type="scientific">Salmonella enterica subsp. houtenae serovar 50:g,z51:-</name>
    <dbReference type="NCBI Taxonomy" id="1173947"/>
    <lineage>
        <taxon>Bacteria</taxon>
        <taxon>Pseudomonadati</taxon>
        <taxon>Pseudomonadota</taxon>
        <taxon>Gammaproteobacteria</taxon>
        <taxon>Enterobacterales</taxon>
        <taxon>Enterobacteriaceae</taxon>
        <taxon>Salmonella</taxon>
    </lineage>
</organism>